<dbReference type="AlphaFoldDB" id="A0A0B2XEX2"/>
<reference evidence="2 3" key="2">
    <citation type="journal article" date="2014" name="Proc. Natl. Acad. Sci. U.S.A.">
        <title>Trajectory and genomic determinants of fungal-pathogen speciation and host adaptation.</title>
        <authorList>
            <person name="Hu X."/>
            <person name="Xiao G."/>
            <person name="Zheng P."/>
            <person name="Shang Y."/>
            <person name="Su Y."/>
            <person name="Zhang X."/>
            <person name="Liu X."/>
            <person name="Zhan S."/>
            <person name="St Leger R.J."/>
            <person name="Wang C."/>
        </authorList>
    </citation>
    <scope>GENOME REANNOTATION</scope>
    <source>
        <strain evidence="3">ARSEF 23 / ATCC MYA-3075</strain>
    </source>
</reference>
<dbReference type="Proteomes" id="UP000002498">
    <property type="component" value="Unassembled WGS sequence"/>
</dbReference>
<comment type="caution">
    <text evidence="2">The sequence shown here is derived from an EMBL/GenBank/DDBJ whole genome shotgun (WGS) entry which is preliminary data.</text>
</comment>
<dbReference type="GeneID" id="23632558"/>
<keyword evidence="3" id="KW-1185">Reference proteome</keyword>
<sequence>MLCAVDGIDGCVQDFQTPEAATQAPSHKTLICGPYSVLPHVDVLYGGSVAQPDNGVRRGQDALPSVACNLQGVVARLDLSPGVLYHPGRRVAGKGPKVEQGIANFYQRPRLCKGCPGPAIGLGMVLASQERGDSLLQKKHRVLHGGVGTSSALLRNTKHQVISRSSLLSLPFLSLSLSVSLARVSPRPRAEKRATRKSPGPRPQLGLSLSLGLFITIKPAPAGVSQRLEVPQSRPTGRGGWSGVNTDETGGWAGGVGHLVRNVLEMTMKCPCDTPLPADGCTVLRTVCMVALPDTCFGN</sequence>
<dbReference type="EMBL" id="ADNJ02000004">
    <property type="protein sequence ID" value="KHO11295.1"/>
    <property type="molecule type" value="Genomic_DNA"/>
</dbReference>
<proteinExistence type="predicted"/>
<protein>
    <submittedName>
        <fullName evidence="2">Uncharacterized protein</fullName>
    </submittedName>
</protein>
<accession>A0A0B2XEX2</accession>
<evidence type="ECO:0000313" key="2">
    <source>
        <dbReference type="EMBL" id="KHO11295.1"/>
    </source>
</evidence>
<organism evidence="2 3">
    <name type="scientific">Metarhizium robertsii (strain ARSEF 23 / ATCC MYA-3075)</name>
    <name type="common">Metarhizium anisopliae (strain ARSEF 23)</name>
    <dbReference type="NCBI Taxonomy" id="655844"/>
    <lineage>
        <taxon>Eukaryota</taxon>
        <taxon>Fungi</taxon>
        <taxon>Dikarya</taxon>
        <taxon>Ascomycota</taxon>
        <taxon>Pezizomycotina</taxon>
        <taxon>Sordariomycetes</taxon>
        <taxon>Hypocreomycetidae</taxon>
        <taxon>Hypocreales</taxon>
        <taxon>Clavicipitaceae</taxon>
        <taxon>Metarhizium</taxon>
    </lineage>
</organism>
<reference evidence="2 3" key="1">
    <citation type="journal article" date="2011" name="PLoS Genet.">
        <title>Genome sequencing and comparative transcriptomics of the model entomopathogenic fungi Metarhizium anisopliae and M. acridum.</title>
        <authorList>
            <person name="Gao Q."/>
            <person name="Jin K."/>
            <person name="Ying S.H."/>
            <person name="Zhang Y."/>
            <person name="Xiao G."/>
            <person name="Shang Y."/>
            <person name="Duan Z."/>
            <person name="Hu X."/>
            <person name="Xie X.Q."/>
            <person name="Zhou G."/>
            <person name="Peng G."/>
            <person name="Luo Z."/>
            <person name="Huang W."/>
            <person name="Wang B."/>
            <person name="Fang W."/>
            <person name="Wang S."/>
            <person name="Zhong Y."/>
            <person name="Ma L.J."/>
            <person name="St Leger R.J."/>
            <person name="Zhao G.P."/>
            <person name="Pei Y."/>
            <person name="Feng M.G."/>
            <person name="Xia Y."/>
            <person name="Wang C."/>
        </authorList>
    </citation>
    <scope>NUCLEOTIDE SEQUENCE [LARGE SCALE GENOMIC DNA]</scope>
    <source>
        <strain evidence="3">ARSEF 23 / ATCC MYA-3075</strain>
    </source>
</reference>
<dbReference type="KEGG" id="maj:MAA_11110"/>
<evidence type="ECO:0000256" key="1">
    <source>
        <dbReference type="SAM" id="MobiDB-lite"/>
    </source>
</evidence>
<feature type="region of interest" description="Disordered" evidence="1">
    <location>
        <begin position="226"/>
        <end position="247"/>
    </location>
</feature>
<gene>
    <name evidence="2" type="ORF">MAA_11110</name>
</gene>
<feature type="region of interest" description="Disordered" evidence="1">
    <location>
        <begin position="184"/>
        <end position="204"/>
    </location>
</feature>
<name>A0A0B2XEX2_METRA</name>
<dbReference type="HOGENOM" id="CLU_930932_0_0_1"/>
<dbReference type="RefSeq" id="XP_011411378.1">
    <property type="nucleotide sequence ID" value="XM_011413076.1"/>
</dbReference>
<evidence type="ECO:0000313" key="3">
    <source>
        <dbReference type="Proteomes" id="UP000002498"/>
    </source>
</evidence>